<dbReference type="Gene3D" id="3.30.2090.10">
    <property type="entry name" value="Multidrug efflux transporter AcrB TolC docking domain, DN and DC subdomains"/>
    <property type="match status" value="2"/>
</dbReference>
<sequence length="1455" mass="161777">MLNKIIGFSVRNKLIIGLFVFALIGWGAYEVTRLPIDAVPDITDNQVQVITVSPSLGAPDIERLVTFPVEQACSSIPGLKQIRSFSRFGLSLVTIVFNDGVDVYWARQQISEKLQQVTKDIPEGSGSPEMAPVSTGLGEIFQYVVRPKKGFEDKYDVTELRTIQDWIVRRQLLGTPGIAEVSSFGGKLKQYEIAVRQQQLKAYNMTVADVFDALEKNNQNTGGAYIEKGPTVLYIRSEGLTSSIEDIKKIVVKTLGNGMPVLMGDVADVQFGSAIRYGAMTFNDQGEVAGAVVMMLKGENASVVIKRVKDRVAEIQKMLPEGVVIEPFLDRTKMVNNAIKTVETNLMEGALIVIFVLVFFLGNLRAGLIVSSVIPLSMLFAIILMNMFGVGGNLMSLGAIDFGLIVDGSVIVVEAILHRFSHSKHFRGMARIDQQQMDSEVSKSTGSMIKSAVFSQIIILIVYLPILSLEGIEGKMFKPMAFTIAFAILGAFILSVTYVPMMAALCLNKKLKHQLTFTDKLMVWLERRYQPLLNRLLSFPRTMIVVTLCLFVTAIVILSRMGGEFIPQLEEGDFAVETRLLTGSNLDNTVNSTQQASGILLKRFPEVEKIVTKVGSAEVPTDPMPFEAADMMVILKDKKDWVSATTFSELSTKMTKALEEVPGITVGFQFPVQMRFNELMTGARQDVVCKIFGEDLDSLASYAHRLNDVIQSVKGAVNIYEERVTGMPQVVIKYNRDGMAKYGLNVSDINRVVNTAFAGQVAGQVYEGEKRFDMVVRLAGDSRKNISDVENLLVQTRQGTQIPLSFVAGIEEIEGVNQIQRENTKRRIIVGFNVGGRDVQSIVTELKQKVEQKLKLPKGYTIVYGGSFENMTAAKARLSIVVPIALLLIFLLLYFAFSSVKQGLLIYTAIPLSAIGGVFALWVRDIPFSISAGVGFIALFGVAVLNGILLVSEFNRLQKEGWTDVKRIVIHATKSKLRAVLMTALVPSLGFIPMAISTGAGGEVQKPLATVVIGGLIVSTMLTLFVLPMLYILFEKGFGYFKPTKLIISLFLILGFSFSKTSAQQKISLQTSVDSALKNNASLKVSKTEVGYYRALKKSNLDLEKTNATFEYGKFNSIANDNRFSISQAIQFPGVYKHQGSINQTNIKISEIDLAQRELVIINLVKQTFYRLLVLQQKKALLLETDSLYSKFLQKTKQRFKTGDVDVLEQTTAENQRFQIYNQLQLLDTDYQVLKNRFKVLLNTEYEIEPASDPVIYHLTALPDTSYLGRSPAMRLQQEQVELARHQLKLEKSKLMPTFNAGYNSSTIIGWQTTGQNIEKYYSNHNRFSSVTVGIGIPVFWGAQRSRIQASNLLIRQRKEEADVVVQQLQSGLQDAIRIYNQSSRMVKSYQETLLPNAKSIIHTATLKLDAGEVGYLDWVILINQAIQIRSEYFNTVQQLNEAAFEVEKILPLTN</sequence>
<dbReference type="Gene3D" id="3.30.70.1320">
    <property type="entry name" value="Multidrug efflux transporter AcrB pore domain like"/>
    <property type="match status" value="1"/>
</dbReference>
<comment type="subcellular location">
    <subcellularLocation>
        <location evidence="1">Cell membrane</location>
        <topology evidence="1">Multi-pass membrane protein</topology>
    </subcellularLocation>
</comment>
<feature type="transmembrane region" description="Helical" evidence="9">
    <location>
        <begin position="977"/>
        <end position="996"/>
    </location>
</feature>
<comment type="similarity">
    <text evidence="2">Belongs to the outer membrane factor (OMF) (TC 1.B.17) family.</text>
</comment>
<evidence type="ECO:0000256" key="8">
    <source>
        <dbReference type="ARBA" id="ARBA00023136"/>
    </source>
</evidence>
<feature type="transmembrane region" description="Helical" evidence="9">
    <location>
        <begin position="1046"/>
        <end position="1063"/>
    </location>
</feature>
<feature type="transmembrane region" description="Helical" evidence="9">
    <location>
        <begin position="344"/>
        <end position="361"/>
    </location>
</feature>
<dbReference type="InterPro" id="IPR003423">
    <property type="entry name" value="OMP_efflux"/>
</dbReference>
<feature type="transmembrane region" description="Helical" evidence="9">
    <location>
        <begin position="878"/>
        <end position="897"/>
    </location>
</feature>
<dbReference type="InterPro" id="IPR027463">
    <property type="entry name" value="AcrB_DN_DC_subdom"/>
</dbReference>
<dbReference type="SUPFAM" id="SSF56954">
    <property type="entry name" value="Outer membrane efflux proteins (OEP)"/>
    <property type="match status" value="1"/>
</dbReference>
<dbReference type="Pfam" id="PF02321">
    <property type="entry name" value="OEP"/>
    <property type="match status" value="1"/>
</dbReference>
<keyword evidence="5" id="KW-1003">Cell membrane</keyword>
<dbReference type="Gene3D" id="1.20.1640.10">
    <property type="entry name" value="Multidrug efflux transporter AcrB transmembrane domain"/>
    <property type="match status" value="2"/>
</dbReference>
<gene>
    <name evidence="10" type="ORF">HDF25_002338</name>
</gene>
<dbReference type="NCBIfam" id="TIGR00914">
    <property type="entry name" value="2A0601"/>
    <property type="match status" value="1"/>
</dbReference>
<keyword evidence="6 9" id="KW-0812">Transmembrane</keyword>
<dbReference type="SUPFAM" id="SSF82693">
    <property type="entry name" value="Multidrug efflux transporter AcrB pore domain, PN1, PN2, PC1 and PC2 subdomains"/>
    <property type="match status" value="2"/>
</dbReference>
<feature type="transmembrane region" description="Helical" evidence="9">
    <location>
        <begin position="394"/>
        <end position="417"/>
    </location>
</feature>
<dbReference type="GO" id="GO:0005886">
    <property type="term" value="C:plasma membrane"/>
    <property type="evidence" value="ECO:0007669"/>
    <property type="project" value="UniProtKB-SubCell"/>
</dbReference>
<dbReference type="SUPFAM" id="SSF82714">
    <property type="entry name" value="Multidrug efflux transporter AcrB TolC docking domain, DN and DC subdomains"/>
    <property type="match status" value="2"/>
</dbReference>
<dbReference type="Gene3D" id="3.30.70.1430">
    <property type="entry name" value="Multidrug efflux transporter AcrB pore domain"/>
    <property type="match status" value="2"/>
</dbReference>
<evidence type="ECO:0000256" key="1">
    <source>
        <dbReference type="ARBA" id="ARBA00004651"/>
    </source>
</evidence>
<evidence type="ECO:0000256" key="7">
    <source>
        <dbReference type="ARBA" id="ARBA00022989"/>
    </source>
</evidence>
<dbReference type="InterPro" id="IPR004763">
    <property type="entry name" value="CusA-like"/>
</dbReference>
<accession>A0A7X0MII5</accession>
<dbReference type="Proteomes" id="UP000521017">
    <property type="component" value="Unassembled WGS sequence"/>
</dbReference>
<dbReference type="Pfam" id="PF00873">
    <property type="entry name" value="ACR_tran"/>
    <property type="match status" value="1"/>
</dbReference>
<keyword evidence="4" id="KW-0813">Transport</keyword>
<dbReference type="PANTHER" id="PTHR32063:SF24">
    <property type="entry name" value="CATION EFFLUX SYSTEM (ACRB_ACRD_ACRF FAMILY)"/>
    <property type="match status" value="1"/>
</dbReference>
<evidence type="ECO:0000256" key="6">
    <source>
        <dbReference type="ARBA" id="ARBA00022692"/>
    </source>
</evidence>
<reference evidence="10 11" key="1">
    <citation type="submission" date="2020-08" db="EMBL/GenBank/DDBJ databases">
        <title>Genomic Encyclopedia of Type Strains, Phase IV (KMG-V): Genome sequencing to study the core and pangenomes of soil and plant-associated prokaryotes.</title>
        <authorList>
            <person name="Whitman W."/>
        </authorList>
    </citation>
    <scope>NUCLEOTIDE SEQUENCE [LARGE SCALE GENOMIC DNA]</scope>
    <source>
        <strain evidence="10 11">M2T3</strain>
    </source>
</reference>
<dbReference type="GO" id="GO:0008324">
    <property type="term" value="F:monoatomic cation transmembrane transporter activity"/>
    <property type="evidence" value="ECO:0007669"/>
    <property type="project" value="InterPro"/>
</dbReference>
<feature type="transmembrane region" description="Helical" evidence="9">
    <location>
        <begin position="536"/>
        <end position="558"/>
    </location>
</feature>
<evidence type="ECO:0000256" key="9">
    <source>
        <dbReference type="SAM" id="Phobius"/>
    </source>
</evidence>
<feature type="transmembrane region" description="Helical" evidence="9">
    <location>
        <begin position="452"/>
        <end position="469"/>
    </location>
</feature>
<evidence type="ECO:0000313" key="11">
    <source>
        <dbReference type="Proteomes" id="UP000521017"/>
    </source>
</evidence>
<keyword evidence="8 9" id="KW-0472">Membrane</keyword>
<dbReference type="GO" id="GO:0042910">
    <property type="term" value="F:xenobiotic transmembrane transporter activity"/>
    <property type="evidence" value="ECO:0007669"/>
    <property type="project" value="TreeGrafter"/>
</dbReference>
<dbReference type="GO" id="GO:0015562">
    <property type="term" value="F:efflux transmembrane transporter activity"/>
    <property type="evidence" value="ECO:0007669"/>
    <property type="project" value="InterPro"/>
</dbReference>
<dbReference type="Gene3D" id="3.30.70.1440">
    <property type="entry name" value="Multidrug efflux transporter AcrB pore domain"/>
    <property type="match status" value="1"/>
</dbReference>
<feature type="transmembrane region" description="Helical" evidence="9">
    <location>
        <begin position="1008"/>
        <end position="1034"/>
    </location>
</feature>
<feature type="transmembrane region" description="Helical" evidence="9">
    <location>
        <begin position="928"/>
        <end position="951"/>
    </location>
</feature>
<feature type="transmembrane region" description="Helical" evidence="9">
    <location>
        <begin position="368"/>
        <end position="388"/>
    </location>
</feature>
<evidence type="ECO:0000313" key="10">
    <source>
        <dbReference type="EMBL" id="MBB6500194.1"/>
    </source>
</evidence>
<feature type="transmembrane region" description="Helical" evidence="9">
    <location>
        <begin position="12"/>
        <end position="29"/>
    </location>
</feature>
<protein>
    <submittedName>
        <fullName evidence="10">Cobalt-zinc-cadmium resistance protein CzcA</fullName>
    </submittedName>
</protein>
<keyword evidence="7 9" id="KW-1133">Transmembrane helix</keyword>
<name>A0A7X0MII5_9SPHI</name>
<evidence type="ECO:0000256" key="3">
    <source>
        <dbReference type="ARBA" id="ARBA00010942"/>
    </source>
</evidence>
<comment type="caution">
    <text evidence="10">The sequence shown here is derived from an EMBL/GenBank/DDBJ whole genome shotgun (WGS) entry which is preliminary data.</text>
</comment>
<feature type="transmembrane region" description="Helical" evidence="9">
    <location>
        <begin position="904"/>
        <end position="922"/>
    </location>
</feature>
<dbReference type="EMBL" id="JACHCC010000005">
    <property type="protein sequence ID" value="MBB6500194.1"/>
    <property type="molecule type" value="Genomic_DNA"/>
</dbReference>
<evidence type="ECO:0000256" key="5">
    <source>
        <dbReference type="ARBA" id="ARBA00022475"/>
    </source>
</evidence>
<dbReference type="InterPro" id="IPR001036">
    <property type="entry name" value="Acrflvin-R"/>
</dbReference>
<evidence type="ECO:0000256" key="2">
    <source>
        <dbReference type="ARBA" id="ARBA00007613"/>
    </source>
</evidence>
<dbReference type="RefSeq" id="WP_184624902.1">
    <property type="nucleotide sequence ID" value="NZ_JACHCC010000005.1"/>
</dbReference>
<dbReference type="Gene3D" id="1.20.1600.10">
    <property type="entry name" value="Outer membrane efflux proteins (OEP)"/>
    <property type="match status" value="1"/>
</dbReference>
<dbReference type="PANTHER" id="PTHR32063">
    <property type="match status" value="1"/>
</dbReference>
<evidence type="ECO:0000256" key="4">
    <source>
        <dbReference type="ARBA" id="ARBA00022448"/>
    </source>
</evidence>
<comment type="similarity">
    <text evidence="3">Belongs to the resistance-nodulation-cell division (RND) (TC 2.A.6) family.</text>
</comment>
<organism evidence="10 11">
    <name type="scientific">Pedobacter cryoconitis</name>
    <dbReference type="NCBI Taxonomy" id="188932"/>
    <lineage>
        <taxon>Bacteria</taxon>
        <taxon>Pseudomonadati</taxon>
        <taxon>Bacteroidota</taxon>
        <taxon>Sphingobacteriia</taxon>
        <taxon>Sphingobacteriales</taxon>
        <taxon>Sphingobacteriaceae</taxon>
        <taxon>Pedobacter</taxon>
    </lineage>
</organism>
<dbReference type="PRINTS" id="PR00702">
    <property type="entry name" value="ACRIFLAVINRP"/>
</dbReference>
<feature type="transmembrane region" description="Helical" evidence="9">
    <location>
        <begin position="481"/>
        <end position="507"/>
    </location>
</feature>
<dbReference type="SUPFAM" id="SSF82866">
    <property type="entry name" value="Multidrug efflux transporter AcrB transmembrane domain"/>
    <property type="match status" value="2"/>
</dbReference>
<proteinExistence type="inferred from homology"/>